<dbReference type="RefSeq" id="WP_135794623.1">
    <property type="nucleotide sequence ID" value="NZ_BNBQ01000005.1"/>
</dbReference>
<dbReference type="InterPro" id="IPR020449">
    <property type="entry name" value="Tscrpt_reg_AraC-type_HTH"/>
</dbReference>
<evidence type="ECO:0000256" key="3">
    <source>
        <dbReference type="ARBA" id="ARBA00023163"/>
    </source>
</evidence>
<keyword evidence="6" id="KW-1185">Reference proteome</keyword>
<dbReference type="GeneID" id="94486889"/>
<evidence type="ECO:0000256" key="2">
    <source>
        <dbReference type="ARBA" id="ARBA00023125"/>
    </source>
</evidence>
<protein>
    <submittedName>
        <fullName evidence="5">AraC family transcriptional regulator</fullName>
    </submittedName>
</protein>
<dbReference type="InterPro" id="IPR018060">
    <property type="entry name" value="HTH_AraC"/>
</dbReference>
<dbReference type="GO" id="GO:0043565">
    <property type="term" value="F:sequence-specific DNA binding"/>
    <property type="evidence" value="ECO:0007669"/>
    <property type="project" value="InterPro"/>
</dbReference>
<dbReference type="Gene3D" id="1.10.10.60">
    <property type="entry name" value="Homeodomain-like"/>
    <property type="match status" value="1"/>
</dbReference>
<feature type="domain" description="HTH araC/xylS-type" evidence="4">
    <location>
        <begin position="1"/>
        <end position="42"/>
    </location>
</feature>
<evidence type="ECO:0000256" key="1">
    <source>
        <dbReference type="ARBA" id="ARBA00023015"/>
    </source>
</evidence>
<dbReference type="InterPro" id="IPR009057">
    <property type="entry name" value="Homeodomain-like_sf"/>
</dbReference>
<dbReference type="SUPFAM" id="SSF46689">
    <property type="entry name" value="Homeodomain-like"/>
    <property type="match status" value="1"/>
</dbReference>
<keyword evidence="2" id="KW-0238">DNA-binding</keyword>
<dbReference type="AlphaFoldDB" id="A0A4Z1CZB1"/>
<dbReference type="PROSITE" id="PS01124">
    <property type="entry name" value="HTH_ARAC_FAMILY_2"/>
    <property type="match status" value="1"/>
</dbReference>
<sequence length="54" mass="6077">MSYSGDDTIARRGRRCGFSGSEHFSRSFRRTMGCTPSQYRTRRSCGLGQSLPVL</sequence>
<evidence type="ECO:0000313" key="6">
    <source>
        <dbReference type="Proteomes" id="UP000298513"/>
    </source>
</evidence>
<dbReference type="Pfam" id="PF00165">
    <property type="entry name" value="HTH_AraC"/>
    <property type="match status" value="1"/>
</dbReference>
<keyword evidence="1" id="KW-0805">Transcription regulation</keyword>
<dbReference type="EMBL" id="SRRU01000017">
    <property type="protein sequence ID" value="TGN74156.1"/>
    <property type="molecule type" value="Genomic_DNA"/>
</dbReference>
<evidence type="ECO:0000259" key="4">
    <source>
        <dbReference type="PROSITE" id="PS01124"/>
    </source>
</evidence>
<proteinExistence type="predicted"/>
<name>A0A4Z1CZB1_STRGP</name>
<dbReference type="GO" id="GO:0003700">
    <property type="term" value="F:DNA-binding transcription factor activity"/>
    <property type="evidence" value="ECO:0007669"/>
    <property type="project" value="InterPro"/>
</dbReference>
<comment type="caution">
    <text evidence="5">The sequence shown here is derived from an EMBL/GenBank/DDBJ whole genome shotgun (WGS) entry which is preliminary data.</text>
</comment>
<dbReference type="PRINTS" id="PR00032">
    <property type="entry name" value="HTHARAC"/>
</dbReference>
<accession>A0A4Z1CZB1</accession>
<reference evidence="5 6" key="1">
    <citation type="submission" date="2019-04" db="EMBL/GenBank/DDBJ databases">
        <title>Streptomyces sp. nov. Bv016 isolated from bark of Buahinia variegata.</title>
        <authorList>
            <person name="Kanchanasin P."/>
            <person name="Tanasupawat S."/>
            <person name="Yuki M."/>
            <person name="Kudo T."/>
        </authorList>
    </citation>
    <scope>NUCLEOTIDE SEQUENCE [LARGE SCALE GENOMIC DNA]</scope>
    <source>
        <strain evidence="5 6">JCM 4765</strain>
    </source>
</reference>
<organism evidence="5 6">
    <name type="scientific">Streptomyces griseoluteus</name>
    <dbReference type="NCBI Taxonomy" id="29306"/>
    <lineage>
        <taxon>Bacteria</taxon>
        <taxon>Bacillati</taxon>
        <taxon>Actinomycetota</taxon>
        <taxon>Actinomycetes</taxon>
        <taxon>Kitasatosporales</taxon>
        <taxon>Streptomycetaceae</taxon>
        <taxon>Streptomyces</taxon>
    </lineage>
</organism>
<gene>
    <name evidence="5" type="ORF">E5082_31310</name>
</gene>
<dbReference type="Proteomes" id="UP000298513">
    <property type="component" value="Unassembled WGS sequence"/>
</dbReference>
<keyword evidence="3" id="KW-0804">Transcription</keyword>
<evidence type="ECO:0000313" key="5">
    <source>
        <dbReference type="EMBL" id="TGN74156.1"/>
    </source>
</evidence>